<dbReference type="EMBL" id="RJKX01000015">
    <property type="protein sequence ID" value="ROP84524.1"/>
    <property type="molecule type" value="Genomic_DNA"/>
</dbReference>
<dbReference type="SUPFAM" id="SSF103378">
    <property type="entry name" value="2-methylcitrate dehydratase PrpD"/>
    <property type="match status" value="1"/>
</dbReference>
<evidence type="ECO:0000259" key="2">
    <source>
        <dbReference type="Pfam" id="PF03972"/>
    </source>
</evidence>
<gene>
    <name evidence="4" type="ORF">EDC65_3878</name>
</gene>
<name>A0A3N1KXC4_9PROT</name>
<protein>
    <submittedName>
        <fullName evidence="4">2-methylcitrate dehydratase PrpD</fullName>
    </submittedName>
</protein>
<dbReference type="Gene3D" id="3.30.1330.120">
    <property type="entry name" value="2-methylcitrate dehydratase PrpD"/>
    <property type="match status" value="1"/>
</dbReference>
<dbReference type="InterPro" id="IPR042188">
    <property type="entry name" value="MmgE/PrpD_sf_2"/>
</dbReference>
<dbReference type="InterPro" id="IPR045336">
    <property type="entry name" value="MmgE_PrpD_N"/>
</dbReference>
<dbReference type="Gene3D" id="1.10.4100.10">
    <property type="entry name" value="2-methylcitrate dehydratase PrpD"/>
    <property type="match status" value="1"/>
</dbReference>
<dbReference type="InterPro" id="IPR045337">
    <property type="entry name" value="MmgE_PrpD_C"/>
</dbReference>
<dbReference type="InterPro" id="IPR036148">
    <property type="entry name" value="MmgE/PrpD_sf"/>
</dbReference>
<dbReference type="Pfam" id="PF19305">
    <property type="entry name" value="MmgE_PrpD_C"/>
    <property type="match status" value="1"/>
</dbReference>
<evidence type="ECO:0000313" key="4">
    <source>
        <dbReference type="EMBL" id="ROP84524.1"/>
    </source>
</evidence>
<dbReference type="PANTHER" id="PTHR16943:SF8">
    <property type="entry name" value="2-METHYLCITRATE DEHYDRATASE"/>
    <property type="match status" value="1"/>
</dbReference>
<sequence length="459" mass="46984">MATTAVGSTRAMVRAARAADLMAFDGAAFDGAVVAKLKVCLLDFLSCCLEARDLATSRQARATACPVAGGVPVVGTDLRSTPGDAAFANATVGHGLVREDMHAGSIGHHGVVVWPVLLALAHHRPVSGAAFLKAALVGYEAGARLGRALFDADLARLFRPTGVAGPVGGALAGAILLDLGEDAGVAALALAANTASGLNQWPHTGAGDMYFHPGFAARNAIQAVMLAQAGAHGSEAILEGEAGLFAAFRRGPPRMPATLFADGTAEILAVYNKPVPACNFAQTACQAAVGLAGEIGDPAAIASLTIDLPDAAIRYPGCDFAGPFERPLQAKMSIQYGVAAALRHGVVAEANYARLDDPPVLALARLARLRRDDELTAAFPGRQGAEVSVVLTDGTRLARRLDDVVPATADEVRARFLAAAAPVLGAARAGEIAALIDDCEGLDDAGRIARLCQVDDVKT</sequence>
<feature type="domain" description="MmgE/PrpD N-terminal" evidence="2">
    <location>
        <begin position="32"/>
        <end position="251"/>
    </location>
</feature>
<accession>A0A3N1KXC4</accession>
<dbReference type="InterPro" id="IPR005656">
    <property type="entry name" value="MmgE_PrpD"/>
</dbReference>
<dbReference type="RefSeq" id="WP_197735720.1">
    <property type="nucleotide sequence ID" value="NZ_AP019700.1"/>
</dbReference>
<dbReference type="Pfam" id="PF03972">
    <property type="entry name" value="MmgE_PrpD_N"/>
    <property type="match status" value="1"/>
</dbReference>
<dbReference type="PANTHER" id="PTHR16943">
    <property type="entry name" value="2-METHYLCITRATE DEHYDRATASE-RELATED"/>
    <property type="match status" value="1"/>
</dbReference>
<organism evidence="4 5">
    <name type="scientific">Stella humosa</name>
    <dbReference type="NCBI Taxonomy" id="94"/>
    <lineage>
        <taxon>Bacteria</taxon>
        <taxon>Pseudomonadati</taxon>
        <taxon>Pseudomonadota</taxon>
        <taxon>Alphaproteobacteria</taxon>
        <taxon>Rhodospirillales</taxon>
        <taxon>Stellaceae</taxon>
        <taxon>Stella</taxon>
    </lineage>
</organism>
<evidence type="ECO:0000259" key="3">
    <source>
        <dbReference type="Pfam" id="PF19305"/>
    </source>
</evidence>
<reference evidence="4 5" key="1">
    <citation type="submission" date="2018-11" db="EMBL/GenBank/DDBJ databases">
        <title>Genomic Encyclopedia of Type Strains, Phase IV (KMG-IV): sequencing the most valuable type-strain genomes for metagenomic binning, comparative biology and taxonomic classification.</title>
        <authorList>
            <person name="Goeker M."/>
        </authorList>
    </citation>
    <scope>NUCLEOTIDE SEQUENCE [LARGE SCALE GENOMIC DNA]</scope>
    <source>
        <strain evidence="4 5">DSM 5900</strain>
    </source>
</reference>
<dbReference type="AlphaFoldDB" id="A0A3N1KXC4"/>
<proteinExistence type="inferred from homology"/>
<dbReference type="InterPro" id="IPR042183">
    <property type="entry name" value="MmgE/PrpD_sf_1"/>
</dbReference>
<dbReference type="Proteomes" id="UP000278222">
    <property type="component" value="Unassembled WGS sequence"/>
</dbReference>
<evidence type="ECO:0000256" key="1">
    <source>
        <dbReference type="ARBA" id="ARBA00006174"/>
    </source>
</evidence>
<evidence type="ECO:0000313" key="5">
    <source>
        <dbReference type="Proteomes" id="UP000278222"/>
    </source>
</evidence>
<comment type="caution">
    <text evidence="4">The sequence shown here is derived from an EMBL/GenBank/DDBJ whole genome shotgun (WGS) entry which is preliminary data.</text>
</comment>
<comment type="similarity">
    <text evidence="1">Belongs to the PrpD family.</text>
</comment>
<feature type="domain" description="MmgE/PrpD C-terminal" evidence="3">
    <location>
        <begin position="276"/>
        <end position="434"/>
    </location>
</feature>
<dbReference type="GO" id="GO:0016829">
    <property type="term" value="F:lyase activity"/>
    <property type="evidence" value="ECO:0007669"/>
    <property type="project" value="InterPro"/>
</dbReference>
<keyword evidence="5" id="KW-1185">Reference proteome</keyword>